<keyword evidence="1" id="KW-0812">Transmembrane</keyword>
<comment type="caution">
    <text evidence="2">The sequence shown here is derived from an EMBL/GenBank/DDBJ whole genome shotgun (WGS) entry which is preliminary data.</text>
</comment>
<keyword evidence="3" id="KW-1185">Reference proteome</keyword>
<dbReference type="RefSeq" id="WP_086172470.1">
    <property type="nucleotide sequence ID" value="NZ_MRYD01000247.1"/>
</dbReference>
<proteinExistence type="predicted"/>
<evidence type="ECO:0000313" key="2">
    <source>
        <dbReference type="EMBL" id="OSZ56864.1"/>
    </source>
</evidence>
<evidence type="ECO:0000256" key="1">
    <source>
        <dbReference type="SAM" id="Phobius"/>
    </source>
</evidence>
<reference evidence="2 3" key="1">
    <citation type="submission" date="2016-12" db="EMBL/GenBank/DDBJ databases">
        <title>Genome Mining:The Detection of Biosynthetic Gene Clusters to Aid in the Expression of Curamycin A produced by Streptomyces sp. strain CZA14.</title>
        <authorList>
            <person name="Durrell K.A."/>
            <person name="Kirby B.M."/>
            <person name="Khan W."/>
            <person name="Mthethwa T."/>
            <person name="Le Roes-Hill M."/>
        </authorList>
    </citation>
    <scope>NUCLEOTIDE SEQUENCE [LARGE SCALE GENOMIC DNA]</scope>
    <source>
        <strain evidence="2 3">CZA14</strain>
    </source>
</reference>
<feature type="transmembrane region" description="Helical" evidence="1">
    <location>
        <begin position="137"/>
        <end position="159"/>
    </location>
</feature>
<sequence>MPPTDAKALHDALQPLRSHRPHDCYATAAAQHTDPLAGAILLAFFVAPDALARSSVSTANVSDSFRQGFVAYWRSGSRDFPARLESTVAFWFRFHLVKAGVSALLLAVAVAFAVVLWRHVGQRTGGRLARLRFGLSWAPVGMLGVFALVALMANVQGAAAPFASLLPMLTSGGADGELAATLAQVRHQADAHPSPRHSPALTVMVSDFAVYHAVLAAMAATLTCALAVTAVVLWKRSRTPVDGRSKRVTKLGAAVSSLLAAVVLVIALANVMNAVNSPQALAHFFAGGW</sequence>
<organism evidence="2 3">
    <name type="scientific">Streptomyces pharetrae CZA14</name>
    <dbReference type="NCBI Taxonomy" id="1144883"/>
    <lineage>
        <taxon>Bacteria</taxon>
        <taxon>Bacillati</taxon>
        <taxon>Actinomycetota</taxon>
        <taxon>Actinomycetes</taxon>
        <taxon>Kitasatosporales</taxon>
        <taxon>Streptomycetaceae</taxon>
        <taxon>Streptomyces</taxon>
    </lineage>
</organism>
<feature type="transmembrane region" description="Helical" evidence="1">
    <location>
        <begin position="96"/>
        <end position="117"/>
    </location>
</feature>
<evidence type="ECO:0008006" key="4">
    <source>
        <dbReference type="Google" id="ProtNLM"/>
    </source>
</evidence>
<dbReference type="Proteomes" id="UP000194266">
    <property type="component" value="Unassembled WGS sequence"/>
</dbReference>
<feature type="transmembrane region" description="Helical" evidence="1">
    <location>
        <begin position="209"/>
        <end position="234"/>
    </location>
</feature>
<keyword evidence="1" id="KW-1133">Transmembrane helix</keyword>
<dbReference type="EMBL" id="MRYD01000247">
    <property type="protein sequence ID" value="OSZ56864.1"/>
    <property type="molecule type" value="Genomic_DNA"/>
</dbReference>
<feature type="transmembrane region" description="Helical" evidence="1">
    <location>
        <begin position="255"/>
        <end position="275"/>
    </location>
</feature>
<keyword evidence="1" id="KW-0472">Membrane</keyword>
<accession>A0ABX3YBJ1</accession>
<name>A0ABX3YBJ1_9ACTN</name>
<gene>
    <name evidence="2" type="ORF">OQI_30565</name>
</gene>
<protein>
    <recommendedName>
        <fullName evidence="4">Tat (Twin-arginine translocation) pathway signal sequence</fullName>
    </recommendedName>
</protein>
<evidence type="ECO:0000313" key="3">
    <source>
        <dbReference type="Proteomes" id="UP000194266"/>
    </source>
</evidence>